<organism evidence="2 3">
    <name type="scientific">Parnassius mnemosyne</name>
    <name type="common">clouded apollo</name>
    <dbReference type="NCBI Taxonomy" id="213953"/>
    <lineage>
        <taxon>Eukaryota</taxon>
        <taxon>Metazoa</taxon>
        <taxon>Ecdysozoa</taxon>
        <taxon>Arthropoda</taxon>
        <taxon>Hexapoda</taxon>
        <taxon>Insecta</taxon>
        <taxon>Pterygota</taxon>
        <taxon>Neoptera</taxon>
        <taxon>Endopterygota</taxon>
        <taxon>Lepidoptera</taxon>
        <taxon>Glossata</taxon>
        <taxon>Ditrysia</taxon>
        <taxon>Papilionoidea</taxon>
        <taxon>Papilionidae</taxon>
        <taxon>Parnassiinae</taxon>
        <taxon>Parnassini</taxon>
        <taxon>Parnassius</taxon>
        <taxon>Driopa</taxon>
    </lineage>
</organism>
<keyword evidence="3" id="KW-1185">Reference proteome</keyword>
<gene>
    <name evidence="2" type="ORF">PARMNEM_LOCUS4596</name>
</gene>
<dbReference type="InterPro" id="IPR000477">
    <property type="entry name" value="RT_dom"/>
</dbReference>
<comment type="caution">
    <text evidence="2">The sequence shown here is derived from an EMBL/GenBank/DDBJ whole genome shotgun (WGS) entry which is preliminary data.</text>
</comment>
<dbReference type="PROSITE" id="PS50878">
    <property type="entry name" value="RT_POL"/>
    <property type="match status" value="1"/>
</dbReference>
<evidence type="ECO:0000259" key="1">
    <source>
        <dbReference type="PROSITE" id="PS50878"/>
    </source>
</evidence>
<evidence type="ECO:0000313" key="2">
    <source>
        <dbReference type="EMBL" id="CAK1583173.1"/>
    </source>
</evidence>
<name>A0AAV1KKI7_9NEOP</name>
<sequence length="364" mass="41203">MWDGVYRVISRTTQRKEDIPLVRDGKTLGNTESARALAETFYPDDNTQDDDAEHRLKRKIAEVVNEGSLDDSSDPPFTIEELMWAASSFNPKKAPGNDGLTADICMAAITLDPPLFLALANKCLHLSYFPSKWKEAAVVVLRKSEKEDYTHPKSYRPIGLLPVLGKVVEKMMVRRIKWHIVPKISKSQYGFMPQRSTEDSLYDMIQYIKARTNDKKLVLLVSLDIEGAFDNAWWPAIRCSLAEIGCPKNIRRLTDNYFEDRSVCIKYLGTEWVKKTTKGCVQGSIGGPIFWNLLLNPLLQELNNGGDRCHAFADDVVLIFSGDNALEVQEQANAALERVRKWGVKNKLKFAPHKTKAMIITNKI</sequence>
<reference evidence="2 3" key="1">
    <citation type="submission" date="2023-11" db="EMBL/GenBank/DDBJ databases">
        <authorList>
            <person name="Hedman E."/>
            <person name="Englund M."/>
            <person name="Stromberg M."/>
            <person name="Nyberg Akerstrom W."/>
            <person name="Nylinder S."/>
            <person name="Jareborg N."/>
            <person name="Kallberg Y."/>
            <person name="Kronander E."/>
        </authorList>
    </citation>
    <scope>NUCLEOTIDE SEQUENCE [LARGE SCALE GENOMIC DNA]</scope>
</reference>
<dbReference type="SUPFAM" id="SSF56672">
    <property type="entry name" value="DNA/RNA polymerases"/>
    <property type="match status" value="1"/>
</dbReference>
<dbReference type="PANTHER" id="PTHR19446">
    <property type="entry name" value="REVERSE TRANSCRIPTASES"/>
    <property type="match status" value="1"/>
</dbReference>
<proteinExistence type="predicted"/>
<feature type="domain" description="Reverse transcriptase" evidence="1">
    <location>
        <begin position="122"/>
        <end position="364"/>
    </location>
</feature>
<dbReference type="Proteomes" id="UP001314205">
    <property type="component" value="Unassembled WGS sequence"/>
</dbReference>
<accession>A0AAV1KKI7</accession>
<dbReference type="CDD" id="cd01650">
    <property type="entry name" value="RT_nLTR_like"/>
    <property type="match status" value="1"/>
</dbReference>
<dbReference type="Pfam" id="PF00078">
    <property type="entry name" value="RVT_1"/>
    <property type="match status" value="1"/>
</dbReference>
<evidence type="ECO:0000313" key="3">
    <source>
        <dbReference type="Proteomes" id="UP001314205"/>
    </source>
</evidence>
<dbReference type="GO" id="GO:0071897">
    <property type="term" value="P:DNA biosynthetic process"/>
    <property type="evidence" value="ECO:0007669"/>
    <property type="project" value="UniProtKB-ARBA"/>
</dbReference>
<dbReference type="InterPro" id="IPR043502">
    <property type="entry name" value="DNA/RNA_pol_sf"/>
</dbReference>
<protein>
    <recommendedName>
        <fullName evidence="1">Reverse transcriptase domain-containing protein</fullName>
    </recommendedName>
</protein>
<dbReference type="EMBL" id="CAVLGL010000046">
    <property type="protein sequence ID" value="CAK1583173.1"/>
    <property type="molecule type" value="Genomic_DNA"/>
</dbReference>
<dbReference type="AlphaFoldDB" id="A0AAV1KKI7"/>